<proteinExistence type="predicted"/>
<accession>A0ABD2NGM3</accession>
<dbReference type="EMBL" id="JABFTP020000103">
    <property type="protein sequence ID" value="KAL3277867.1"/>
    <property type="molecule type" value="Genomic_DNA"/>
</dbReference>
<protein>
    <submittedName>
        <fullName evidence="1">Uncharacterized protein</fullName>
    </submittedName>
</protein>
<name>A0ABD2NGM3_9CUCU</name>
<sequence>MRIIYRVTLLKQEMVDYRQQLHAEFSRMYPDTQISEQSRADQYLVILRNNLIPETRLNNIKQEVKRELERLKGYKTSSSQKRDNAMFEKSEKSFFRRVSDIETVNNKCCPIKQHIGEFWTGELATSAKYNTRARWIDEGSEIF</sequence>
<dbReference type="Proteomes" id="UP001516400">
    <property type="component" value="Unassembled WGS sequence"/>
</dbReference>
<keyword evidence="2" id="KW-1185">Reference proteome</keyword>
<organism evidence="1 2">
    <name type="scientific">Cryptolaemus montrouzieri</name>
    <dbReference type="NCBI Taxonomy" id="559131"/>
    <lineage>
        <taxon>Eukaryota</taxon>
        <taxon>Metazoa</taxon>
        <taxon>Ecdysozoa</taxon>
        <taxon>Arthropoda</taxon>
        <taxon>Hexapoda</taxon>
        <taxon>Insecta</taxon>
        <taxon>Pterygota</taxon>
        <taxon>Neoptera</taxon>
        <taxon>Endopterygota</taxon>
        <taxon>Coleoptera</taxon>
        <taxon>Polyphaga</taxon>
        <taxon>Cucujiformia</taxon>
        <taxon>Coccinelloidea</taxon>
        <taxon>Coccinellidae</taxon>
        <taxon>Scymninae</taxon>
        <taxon>Scymnini</taxon>
        <taxon>Cryptolaemus</taxon>
    </lineage>
</organism>
<comment type="caution">
    <text evidence="1">The sequence shown here is derived from an EMBL/GenBank/DDBJ whole genome shotgun (WGS) entry which is preliminary data.</text>
</comment>
<dbReference type="AlphaFoldDB" id="A0ABD2NGM3"/>
<reference evidence="1 2" key="1">
    <citation type="journal article" date="2021" name="BMC Biol.">
        <title>Horizontally acquired antibacterial genes associated with adaptive radiation of ladybird beetles.</title>
        <authorList>
            <person name="Li H.S."/>
            <person name="Tang X.F."/>
            <person name="Huang Y.H."/>
            <person name="Xu Z.Y."/>
            <person name="Chen M.L."/>
            <person name="Du X.Y."/>
            <person name="Qiu B.Y."/>
            <person name="Chen P.T."/>
            <person name="Zhang W."/>
            <person name="Slipinski A."/>
            <person name="Escalona H.E."/>
            <person name="Waterhouse R.M."/>
            <person name="Zwick A."/>
            <person name="Pang H."/>
        </authorList>
    </citation>
    <scope>NUCLEOTIDE SEQUENCE [LARGE SCALE GENOMIC DNA]</scope>
    <source>
        <strain evidence="1">SYSU2018</strain>
    </source>
</reference>
<gene>
    <name evidence="1" type="ORF">HHI36_013208</name>
</gene>
<evidence type="ECO:0000313" key="1">
    <source>
        <dbReference type="EMBL" id="KAL3277867.1"/>
    </source>
</evidence>
<evidence type="ECO:0000313" key="2">
    <source>
        <dbReference type="Proteomes" id="UP001516400"/>
    </source>
</evidence>